<sequence>MNRVKHSAFQDIYAFLIGIIFIVIGISILKACNIITGGVAGIALLLSYHSNLNVGLIFSLVNAPFFILSYFALGLQFMLKSILTSICISLTLSIAPDIFNITIHSYFFGAMMGGTLVGMGALALTRHQFGMGGTGILTIVLYKKYGIPVGRSQLTVDAVIMCCSLFQFSYSQVMWSTMSAVFMSAMLLVWHRPELYYGE</sequence>
<evidence type="ECO:0000313" key="8">
    <source>
        <dbReference type="Proteomes" id="UP000243463"/>
    </source>
</evidence>
<keyword evidence="4 6" id="KW-1133">Transmembrane helix</keyword>
<dbReference type="InterPro" id="IPR051461">
    <property type="entry name" value="UPF0750_membrane"/>
</dbReference>
<dbReference type="AlphaFoldDB" id="A0A217EH55"/>
<accession>A0A217EH55</accession>
<dbReference type="Proteomes" id="UP000243463">
    <property type="component" value="Unassembled WGS sequence"/>
</dbReference>
<reference evidence="8" key="1">
    <citation type="submission" date="2017-06" db="EMBL/GenBank/DDBJ databases">
        <authorList>
            <person name="Varghese N."/>
            <person name="Submissions S."/>
        </authorList>
    </citation>
    <scope>NUCLEOTIDE SEQUENCE [LARGE SCALE GENOMIC DNA]</scope>
    <source>
        <strain evidence="8">ANC 5114</strain>
    </source>
</reference>
<proteinExistence type="predicted"/>
<dbReference type="EMBL" id="FZLN01000003">
    <property type="protein sequence ID" value="SNQ29808.1"/>
    <property type="molecule type" value="Genomic_DNA"/>
</dbReference>
<evidence type="ECO:0000256" key="5">
    <source>
        <dbReference type="ARBA" id="ARBA00023136"/>
    </source>
</evidence>
<dbReference type="Pfam" id="PF02588">
    <property type="entry name" value="YitT_membrane"/>
    <property type="match status" value="1"/>
</dbReference>
<evidence type="ECO:0000256" key="6">
    <source>
        <dbReference type="SAM" id="Phobius"/>
    </source>
</evidence>
<dbReference type="InterPro" id="IPR003740">
    <property type="entry name" value="YitT"/>
</dbReference>
<dbReference type="RefSeq" id="WP_088823848.1">
    <property type="nucleotide sequence ID" value="NZ_FZLN01000003.1"/>
</dbReference>
<dbReference type="PANTHER" id="PTHR33545:SF5">
    <property type="entry name" value="UPF0750 MEMBRANE PROTEIN YITT"/>
    <property type="match status" value="1"/>
</dbReference>
<feature type="transmembrane region" description="Helical" evidence="6">
    <location>
        <begin position="105"/>
        <end position="124"/>
    </location>
</feature>
<evidence type="ECO:0000256" key="4">
    <source>
        <dbReference type="ARBA" id="ARBA00022989"/>
    </source>
</evidence>
<keyword evidence="5 6" id="KW-0472">Membrane</keyword>
<evidence type="ECO:0000256" key="2">
    <source>
        <dbReference type="ARBA" id="ARBA00022475"/>
    </source>
</evidence>
<keyword evidence="2" id="KW-1003">Cell membrane</keyword>
<keyword evidence="3 6" id="KW-0812">Transmembrane</keyword>
<protein>
    <submittedName>
        <fullName evidence="7">Uncharacterized 5xTM membrane BCR, YitT family COG1284</fullName>
    </submittedName>
</protein>
<evidence type="ECO:0000313" key="7">
    <source>
        <dbReference type="EMBL" id="SNQ29808.1"/>
    </source>
</evidence>
<evidence type="ECO:0000256" key="1">
    <source>
        <dbReference type="ARBA" id="ARBA00004651"/>
    </source>
</evidence>
<feature type="transmembrane region" description="Helical" evidence="6">
    <location>
        <begin position="173"/>
        <end position="190"/>
    </location>
</feature>
<feature type="transmembrane region" description="Helical" evidence="6">
    <location>
        <begin position="12"/>
        <end position="36"/>
    </location>
</feature>
<evidence type="ECO:0000256" key="3">
    <source>
        <dbReference type="ARBA" id="ARBA00022692"/>
    </source>
</evidence>
<comment type="subcellular location">
    <subcellularLocation>
        <location evidence="1">Cell membrane</location>
        <topology evidence="1">Multi-pass membrane protein</topology>
    </subcellularLocation>
</comment>
<dbReference type="GO" id="GO:0005886">
    <property type="term" value="C:plasma membrane"/>
    <property type="evidence" value="ECO:0007669"/>
    <property type="project" value="UniProtKB-SubCell"/>
</dbReference>
<dbReference type="PANTHER" id="PTHR33545">
    <property type="entry name" value="UPF0750 MEMBRANE PROTEIN YITT-RELATED"/>
    <property type="match status" value="1"/>
</dbReference>
<dbReference type="OrthoDB" id="3296441at2"/>
<name>A0A217EH55_9GAMM</name>
<gene>
    <name evidence="7" type="ORF">SAMN05444584_1779</name>
</gene>
<organism evidence="7 8">
    <name type="scientific">Acinetobacter apis</name>
    <dbReference type="NCBI Taxonomy" id="1229165"/>
    <lineage>
        <taxon>Bacteria</taxon>
        <taxon>Pseudomonadati</taxon>
        <taxon>Pseudomonadota</taxon>
        <taxon>Gammaproteobacteria</taxon>
        <taxon>Moraxellales</taxon>
        <taxon>Moraxellaceae</taxon>
        <taxon>Acinetobacter</taxon>
    </lineage>
</organism>
<keyword evidence="8" id="KW-1185">Reference proteome</keyword>